<evidence type="ECO:0000313" key="3">
    <source>
        <dbReference type="Proteomes" id="UP001594351"/>
    </source>
</evidence>
<sequence length="307" mass="33957">MSDNIALLITESIETIKSDNTSGAHALTAYSGEILRKIISNLPPDTDSVEIVEIIARVGLQIIKAQPAMAPLRQMIKALLRDLEEPPRALDLRGQAIKFIERYLNWLRDVKYRIAMQAAPLISENTTILTHSLSTLVFETFRAAKAQKKNFVVIATEARPVYEGRLLCRQLSEFNVPVTLVVDAAGPSSVEKADLVFFGADRITQSEFINKIGTLAIVLAAHRSQVPCYVLAGSDKYLAESDEPISLHTGKYMEVWEQAPAGVTVSNPYFERIPLRLITGIISEAGVISYGQFAQQQGPFFQLNGKR</sequence>
<dbReference type="InterPro" id="IPR000649">
    <property type="entry name" value="IF-2B-related"/>
</dbReference>
<name>A0ABV6Z161_UNCC1</name>
<dbReference type="Gene3D" id="3.40.50.10470">
    <property type="entry name" value="Translation initiation factor eif-2b, domain 2"/>
    <property type="match status" value="1"/>
</dbReference>
<evidence type="ECO:0000313" key="2">
    <source>
        <dbReference type="EMBL" id="MFC1852180.1"/>
    </source>
</evidence>
<organism evidence="2 3">
    <name type="scientific">candidate division CSSED10-310 bacterium</name>
    <dbReference type="NCBI Taxonomy" id="2855610"/>
    <lineage>
        <taxon>Bacteria</taxon>
        <taxon>Bacteria division CSSED10-310</taxon>
    </lineage>
</organism>
<dbReference type="InterPro" id="IPR037171">
    <property type="entry name" value="NagB/RpiA_transferase-like"/>
</dbReference>
<dbReference type="EMBL" id="JBHPBY010000277">
    <property type="protein sequence ID" value="MFC1852180.1"/>
    <property type="molecule type" value="Genomic_DNA"/>
</dbReference>
<dbReference type="Proteomes" id="UP001594351">
    <property type="component" value="Unassembled WGS sequence"/>
</dbReference>
<accession>A0ABV6Z161</accession>
<dbReference type="SUPFAM" id="SSF100950">
    <property type="entry name" value="NagB/RpiA/CoA transferase-like"/>
    <property type="match status" value="1"/>
</dbReference>
<dbReference type="Gene3D" id="1.20.120.420">
    <property type="entry name" value="translation initiation factor eif-2b, domain 1"/>
    <property type="match status" value="1"/>
</dbReference>
<keyword evidence="2" id="KW-0396">Initiation factor</keyword>
<reference evidence="2 3" key="1">
    <citation type="submission" date="2024-09" db="EMBL/GenBank/DDBJ databases">
        <title>Laminarin stimulates single cell rates of sulfate reduction while oxygen inhibits transcriptomic activity in coastal marine sediment.</title>
        <authorList>
            <person name="Lindsay M."/>
            <person name="Orcutt B."/>
            <person name="Emerson D."/>
            <person name="Stepanauskas R."/>
            <person name="D'Angelo T."/>
        </authorList>
    </citation>
    <scope>NUCLEOTIDE SEQUENCE [LARGE SCALE GENOMIC DNA]</scope>
    <source>
        <strain evidence="2">SAG AM-311-K15</strain>
    </source>
</reference>
<comment type="similarity">
    <text evidence="1">Belongs to the eIF-2B alpha/beta/delta subunits family.</text>
</comment>
<dbReference type="GO" id="GO:0003743">
    <property type="term" value="F:translation initiation factor activity"/>
    <property type="evidence" value="ECO:0007669"/>
    <property type="project" value="UniProtKB-KW"/>
</dbReference>
<proteinExistence type="inferred from homology"/>
<dbReference type="Pfam" id="PF01008">
    <property type="entry name" value="IF-2B"/>
    <property type="match status" value="1"/>
</dbReference>
<keyword evidence="2" id="KW-0648">Protein biosynthesis</keyword>
<dbReference type="PANTHER" id="PTHR43475:SF1">
    <property type="entry name" value="METHYLTHIORIBOSE-1-PHOSPHATE ISOMERASE"/>
    <property type="match status" value="1"/>
</dbReference>
<keyword evidence="3" id="KW-1185">Reference proteome</keyword>
<comment type="caution">
    <text evidence="2">The sequence shown here is derived from an EMBL/GenBank/DDBJ whole genome shotgun (WGS) entry which is preliminary data.</text>
</comment>
<dbReference type="InterPro" id="IPR027363">
    <property type="entry name" value="M1Pi_N"/>
</dbReference>
<gene>
    <name evidence="2" type="ORF">ACFL27_18450</name>
</gene>
<evidence type="ECO:0000256" key="1">
    <source>
        <dbReference type="RuleBase" id="RU003814"/>
    </source>
</evidence>
<protein>
    <submittedName>
        <fullName evidence="2">Translation initiation factor eIF-2B</fullName>
    </submittedName>
</protein>
<dbReference type="PANTHER" id="PTHR43475">
    <property type="entry name" value="METHYLTHIORIBOSE-1-PHOSPHATE ISOMERASE"/>
    <property type="match status" value="1"/>
</dbReference>
<dbReference type="InterPro" id="IPR042529">
    <property type="entry name" value="IF_2B-like_C"/>
</dbReference>